<evidence type="ECO:0000256" key="6">
    <source>
        <dbReference type="ARBA" id="ARBA00022840"/>
    </source>
</evidence>
<protein>
    <recommendedName>
        <fullName evidence="1">non-specific serine/threonine protein kinase</fullName>
        <ecNumber evidence="1">2.7.11.1</ecNumber>
    </recommendedName>
</protein>
<proteinExistence type="predicted"/>
<dbReference type="STRING" id="1215338.A0A059J0L6"/>
<evidence type="ECO:0000313" key="11">
    <source>
        <dbReference type="EMBL" id="KDB21042.1"/>
    </source>
</evidence>
<dbReference type="HOGENOM" id="CLU_000288_81_2_1"/>
<keyword evidence="12" id="KW-1185">Reference proteome</keyword>
<dbReference type="InterPro" id="IPR000719">
    <property type="entry name" value="Prot_kinase_dom"/>
</dbReference>
<comment type="caution">
    <text evidence="11">The sequence shown here is derived from an EMBL/GenBank/DDBJ whole genome shotgun (WGS) entry which is preliminary data.</text>
</comment>
<evidence type="ECO:0000256" key="7">
    <source>
        <dbReference type="ARBA" id="ARBA00047899"/>
    </source>
</evidence>
<dbReference type="GO" id="GO:0005524">
    <property type="term" value="F:ATP binding"/>
    <property type="evidence" value="ECO:0007669"/>
    <property type="project" value="UniProtKB-UniRule"/>
</dbReference>
<dbReference type="InterPro" id="IPR051334">
    <property type="entry name" value="SRPK"/>
</dbReference>
<dbReference type="AlphaFoldDB" id="A0A059J0L6"/>
<evidence type="ECO:0000256" key="8">
    <source>
        <dbReference type="ARBA" id="ARBA00048679"/>
    </source>
</evidence>
<evidence type="ECO:0000256" key="4">
    <source>
        <dbReference type="ARBA" id="ARBA00022741"/>
    </source>
</evidence>
<dbReference type="InterPro" id="IPR011009">
    <property type="entry name" value="Kinase-like_dom_sf"/>
</dbReference>
<dbReference type="GO" id="GO:0050684">
    <property type="term" value="P:regulation of mRNA processing"/>
    <property type="evidence" value="ECO:0007669"/>
    <property type="project" value="TreeGrafter"/>
</dbReference>
<evidence type="ECO:0000256" key="9">
    <source>
        <dbReference type="PROSITE-ProRule" id="PRU10141"/>
    </source>
</evidence>
<gene>
    <name evidence="11" type="ORF">H109_07007</name>
</gene>
<dbReference type="SMART" id="SM00220">
    <property type="entry name" value="S_TKc"/>
    <property type="match status" value="1"/>
</dbReference>
<evidence type="ECO:0000313" key="12">
    <source>
        <dbReference type="Proteomes" id="UP000024533"/>
    </source>
</evidence>
<keyword evidence="2" id="KW-0723">Serine/threonine-protein kinase</keyword>
<keyword evidence="5 11" id="KW-0418">Kinase</keyword>
<dbReference type="SUPFAM" id="SSF56112">
    <property type="entry name" value="Protein kinase-like (PK-like)"/>
    <property type="match status" value="1"/>
</dbReference>
<reference evidence="11 12" key="1">
    <citation type="submission" date="2014-02" db="EMBL/GenBank/DDBJ databases">
        <title>The Genome Sequence of Trichophyton interdigitale MR816.</title>
        <authorList>
            <consortium name="The Broad Institute Genomics Platform"/>
            <person name="Cuomo C.A."/>
            <person name="White T.C."/>
            <person name="Graser Y."/>
            <person name="Martinez-Rossi N."/>
            <person name="Heitman J."/>
            <person name="Young S.K."/>
            <person name="Zeng Q."/>
            <person name="Gargeya S."/>
            <person name="Abouelleil A."/>
            <person name="Alvarado L."/>
            <person name="Chapman S.B."/>
            <person name="Gainer-Dewar J."/>
            <person name="Goldberg J."/>
            <person name="Griggs A."/>
            <person name="Gujja S."/>
            <person name="Hansen M."/>
            <person name="Howarth C."/>
            <person name="Imamovic A."/>
            <person name="Larimer J."/>
            <person name="Martinez D."/>
            <person name="Murphy C."/>
            <person name="Pearson M.D."/>
            <person name="Persinoti G."/>
            <person name="Poon T."/>
            <person name="Priest M."/>
            <person name="Roberts A.D."/>
            <person name="Saif S."/>
            <person name="Shea T.D."/>
            <person name="Sykes S.N."/>
            <person name="Wortman J."/>
            <person name="Nusbaum C."/>
            <person name="Birren B."/>
        </authorList>
    </citation>
    <scope>NUCLEOTIDE SEQUENCE [LARGE SCALE GENOMIC DNA]</scope>
    <source>
        <strain evidence="11 12">MR816</strain>
    </source>
</reference>
<dbReference type="OMA" id="WWTAWEA"/>
<keyword evidence="4 9" id="KW-0547">Nucleotide-binding</keyword>
<name>A0A059J0L6_TRIIM</name>
<keyword evidence="3" id="KW-0808">Transferase</keyword>
<keyword evidence="6 9" id="KW-0067">ATP-binding</keyword>
<evidence type="ECO:0000256" key="3">
    <source>
        <dbReference type="ARBA" id="ARBA00022679"/>
    </source>
</evidence>
<organism evidence="11 12">
    <name type="scientific">Trichophyton interdigitale (strain MR816)</name>
    <dbReference type="NCBI Taxonomy" id="1215338"/>
    <lineage>
        <taxon>Eukaryota</taxon>
        <taxon>Fungi</taxon>
        <taxon>Dikarya</taxon>
        <taxon>Ascomycota</taxon>
        <taxon>Pezizomycotina</taxon>
        <taxon>Eurotiomycetes</taxon>
        <taxon>Eurotiomycetidae</taxon>
        <taxon>Onygenales</taxon>
        <taxon>Arthrodermataceae</taxon>
        <taxon>Trichophyton</taxon>
    </lineage>
</organism>
<dbReference type="PROSITE" id="PS00107">
    <property type="entry name" value="PROTEIN_KINASE_ATP"/>
    <property type="match status" value="1"/>
</dbReference>
<dbReference type="PROSITE" id="PS50011">
    <property type="entry name" value="PROTEIN_KINASE_DOM"/>
    <property type="match status" value="1"/>
</dbReference>
<feature type="domain" description="Protein kinase" evidence="10">
    <location>
        <begin position="98"/>
        <end position="465"/>
    </location>
</feature>
<dbReference type="OrthoDB" id="5979581at2759"/>
<dbReference type="Pfam" id="PF00069">
    <property type="entry name" value="Pkinase"/>
    <property type="match status" value="2"/>
</dbReference>
<comment type="catalytic activity">
    <reaction evidence="8">
        <text>L-seryl-[protein] + ATP = O-phospho-L-seryl-[protein] + ADP + H(+)</text>
        <dbReference type="Rhea" id="RHEA:17989"/>
        <dbReference type="Rhea" id="RHEA-COMP:9863"/>
        <dbReference type="Rhea" id="RHEA-COMP:11604"/>
        <dbReference type="ChEBI" id="CHEBI:15378"/>
        <dbReference type="ChEBI" id="CHEBI:29999"/>
        <dbReference type="ChEBI" id="CHEBI:30616"/>
        <dbReference type="ChEBI" id="CHEBI:83421"/>
        <dbReference type="ChEBI" id="CHEBI:456216"/>
        <dbReference type="EC" id="2.7.11.1"/>
    </reaction>
</comment>
<dbReference type="EMBL" id="AOKY01000629">
    <property type="protein sequence ID" value="KDB21042.1"/>
    <property type="molecule type" value="Genomic_DNA"/>
</dbReference>
<dbReference type="PANTHER" id="PTHR47634">
    <property type="entry name" value="PROTEIN KINASE DOMAIN-CONTAINING PROTEIN-RELATED"/>
    <property type="match status" value="1"/>
</dbReference>
<dbReference type="PANTHER" id="PTHR47634:SF9">
    <property type="entry name" value="PROTEIN KINASE DOMAIN-CONTAINING PROTEIN-RELATED"/>
    <property type="match status" value="1"/>
</dbReference>
<comment type="catalytic activity">
    <reaction evidence="7">
        <text>L-threonyl-[protein] + ATP = O-phospho-L-threonyl-[protein] + ADP + H(+)</text>
        <dbReference type="Rhea" id="RHEA:46608"/>
        <dbReference type="Rhea" id="RHEA-COMP:11060"/>
        <dbReference type="Rhea" id="RHEA-COMP:11605"/>
        <dbReference type="ChEBI" id="CHEBI:15378"/>
        <dbReference type="ChEBI" id="CHEBI:30013"/>
        <dbReference type="ChEBI" id="CHEBI:30616"/>
        <dbReference type="ChEBI" id="CHEBI:61977"/>
        <dbReference type="ChEBI" id="CHEBI:456216"/>
        <dbReference type="EC" id="2.7.11.1"/>
    </reaction>
</comment>
<dbReference type="GO" id="GO:0004674">
    <property type="term" value="F:protein serine/threonine kinase activity"/>
    <property type="evidence" value="ECO:0007669"/>
    <property type="project" value="UniProtKB-KW"/>
</dbReference>
<evidence type="ECO:0000259" key="10">
    <source>
        <dbReference type="PROSITE" id="PS50011"/>
    </source>
</evidence>
<feature type="binding site" evidence="9">
    <location>
        <position position="127"/>
    </location>
    <ligand>
        <name>ATP</name>
        <dbReference type="ChEBI" id="CHEBI:30616"/>
    </ligand>
</feature>
<accession>A0A059J0L6</accession>
<evidence type="ECO:0000256" key="1">
    <source>
        <dbReference type="ARBA" id="ARBA00012513"/>
    </source>
</evidence>
<dbReference type="EC" id="2.7.11.1" evidence="1"/>
<dbReference type="GO" id="GO:0000245">
    <property type="term" value="P:spliceosomal complex assembly"/>
    <property type="evidence" value="ECO:0007669"/>
    <property type="project" value="TreeGrafter"/>
</dbReference>
<evidence type="ECO:0000256" key="5">
    <source>
        <dbReference type="ARBA" id="ARBA00022777"/>
    </source>
</evidence>
<dbReference type="Proteomes" id="UP000024533">
    <property type="component" value="Unassembled WGS sequence"/>
</dbReference>
<dbReference type="Gene3D" id="3.30.200.20">
    <property type="entry name" value="Phosphorylase Kinase, domain 1"/>
    <property type="match status" value="1"/>
</dbReference>
<evidence type="ECO:0000256" key="2">
    <source>
        <dbReference type="ARBA" id="ARBA00022527"/>
    </source>
</evidence>
<dbReference type="InterPro" id="IPR017441">
    <property type="entry name" value="Protein_kinase_ATP_BS"/>
</dbReference>
<dbReference type="Gene3D" id="1.10.510.10">
    <property type="entry name" value="Transferase(Phosphotransferase) domain 1"/>
    <property type="match status" value="1"/>
</dbReference>
<sequence>MAARSFLTMRRPLQLSAFSPLPLSRGAISFSRTAPKSNHLLRNLPRHSSTLEDLTVVTINPGPPGQYEFMDDSIESLDRYIPGGYHPIAIGDLLNNRYRIVHKLGYGGYSTTWISRDEQKATYAAVKVKTADSTPREADVLRTIASSSSHLDHPGRPMIPRIHDQFELQGPNGRHICYVMDLAQCSVADATFWELFSIETARSLAAQLVLAVAYLHKLGIVHGNIHPKNVLIRLLTNLDQLSVKELYEKFEAPLTEPVVRRDAGPLPAGVPSHGTFPIWLGKGANEMPPSEARLILSDFGESFRPSDPSQQVLGEECLSHLAYLPPEAHFGLKKPISYPSDIWELACTVWSILASQDLFYSMLATSDYICKQQIDILGPLPPEWWTAWEARPRYYDESGQPTPGSAYPTLSQLFVQDIQMRRLEGGKRGFDTEEALAFVDMIRSMLAFRPEQRATIETVLASDWMTKWGLPEFQKLPPAK</sequence>